<feature type="coiled-coil region" evidence="1">
    <location>
        <begin position="199"/>
        <end position="233"/>
    </location>
</feature>
<accession>A0A0L6JW26</accession>
<dbReference type="PANTHER" id="PTHR41259:SF1">
    <property type="entry name" value="DOUBLE-STRAND BREAK REPAIR RAD50 ATPASE, PUTATIVE-RELATED"/>
    <property type="match status" value="1"/>
</dbReference>
<dbReference type="OrthoDB" id="9764467at2"/>
<dbReference type="AlphaFoldDB" id="A0A0L6JW26"/>
<feature type="transmembrane region" description="Helical" evidence="2">
    <location>
        <begin position="432"/>
        <end position="451"/>
    </location>
</feature>
<keyword evidence="5" id="KW-1185">Reference proteome</keyword>
<evidence type="ECO:0000259" key="3">
    <source>
        <dbReference type="Pfam" id="PF13476"/>
    </source>
</evidence>
<keyword evidence="2" id="KW-0472">Membrane</keyword>
<dbReference type="STRING" id="398512.Bccel_5087"/>
<evidence type="ECO:0000256" key="2">
    <source>
        <dbReference type="SAM" id="Phobius"/>
    </source>
</evidence>
<dbReference type="eggNOG" id="COG0419">
    <property type="taxonomic scope" value="Bacteria"/>
</dbReference>
<reference evidence="5" key="1">
    <citation type="submission" date="2015-07" db="EMBL/GenBank/DDBJ databases">
        <title>Near-Complete Genome Sequence of the Cellulolytic Bacterium Bacteroides (Pseudobacteroides) cellulosolvens ATCC 35603.</title>
        <authorList>
            <person name="Dassa B."/>
            <person name="Utturkar S.M."/>
            <person name="Klingeman D.M."/>
            <person name="Hurt R.A."/>
            <person name="Keller M."/>
            <person name="Xu J."/>
            <person name="Reddy Y.H.K."/>
            <person name="Borovok I."/>
            <person name="Grinberg I.R."/>
            <person name="Lamed R."/>
            <person name="Zhivin O."/>
            <person name="Bayer E.A."/>
            <person name="Brown S.D."/>
        </authorList>
    </citation>
    <scope>NUCLEOTIDE SEQUENCE [LARGE SCALE GENOMIC DNA]</scope>
    <source>
        <strain evidence="5">DSM 2933</strain>
    </source>
</reference>
<dbReference type="GO" id="GO:0016887">
    <property type="term" value="F:ATP hydrolysis activity"/>
    <property type="evidence" value="ECO:0007669"/>
    <property type="project" value="InterPro"/>
</dbReference>
<dbReference type="EMBL" id="LGTC01000001">
    <property type="protein sequence ID" value="KNY29810.1"/>
    <property type="molecule type" value="Genomic_DNA"/>
</dbReference>
<sequence>MKIKRLELTAFGKFNNHVVDLDDGINLIYGENEAGKTTLQNFIKYMLYGIKGSKQIKGGGADNPKKYKPWKEAGFSGSMEYILDNGQQIRVNRNFEDNSARVFDSFFNDITNTFEIGKNKNLLFAQNHLGLNEVCFEKTVFVRQTGALIDDAGLSELKNILINLAQTGFEDVSLIKGEKALKEAIRKYSGNVKGSSTSLERINARLQELKSAKAEMQRERNQLILLEQELKEKFAHLERLNSFKDSINKSRAYLKLRKDLEDARFRESSLREILDRMKVLHDEQVSLLENTRESDTNNNCDLRLMELSDGELAQLVSEFKDYLDCYEELAASKERLCKKKDNMEELEGSLENISAFKYLGSDVDQEMLELNIKVDNIKKQINNIRGEVFSDSYAREKFYTTNKKKGLGIYNAAIIVSCVLVALSIVCFFINPLFLAGVPVFAIIAILIFILKSSYDKADLLVSEDNRHGSFHDDSNNEKHYEKDDLESELNKLEERIEDILLTVKAASVEEFFRLHALYKSNVSYFSDLNNDLSMLEEKLTSLEKQKAVSLSNIQEKLFAAGIDMEQESINKEYFDIVKNTYNKKASQYNGSSRYMASRKEDVKSEYKKCIEKAVQISGVNILDTIEDVNNELYKASQNITTIENDCDILLQNIRMTLLEGQLGHLLSQQSSLLELEETLEKEDRNNAEDIQNILLETKELETILKNSLKDEELQKIVEELNDLEASKEELEDTIFSLKTALETLNEASMEIHRDFVPALNEKTGHILNKMTGNKYDRLKLDDNLVLRLVEPETGAVVPADMLSCGTVEQVYLALRIAASELLMLKGETLPLMLDEIFSFYDHKRTIDTLKVLKDLSIKRQIILFTCKEWEMDTICQMYQNDVNVIKL</sequence>
<keyword evidence="2" id="KW-1133">Transmembrane helix</keyword>
<dbReference type="PANTHER" id="PTHR41259">
    <property type="entry name" value="DOUBLE-STRAND BREAK REPAIR RAD50 ATPASE, PUTATIVE-RELATED"/>
    <property type="match status" value="1"/>
</dbReference>
<dbReference type="GO" id="GO:0006302">
    <property type="term" value="P:double-strand break repair"/>
    <property type="evidence" value="ECO:0007669"/>
    <property type="project" value="InterPro"/>
</dbReference>
<gene>
    <name evidence="4" type="ORF">Bccel_5087</name>
</gene>
<dbReference type="Gene3D" id="3.40.50.300">
    <property type="entry name" value="P-loop containing nucleotide triphosphate hydrolases"/>
    <property type="match status" value="2"/>
</dbReference>
<feature type="transmembrane region" description="Helical" evidence="2">
    <location>
        <begin position="407"/>
        <end position="426"/>
    </location>
</feature>
<dbReference type="InterPro" id="IPR027417">
    <property type="entry name" value="P-loop_NTPase"/>
</dbReference>
<dbReference type="Proteomes" id="UP000036923">
    <property type="component" value="Unassembled WGS sequence"/>
</dbReference>
<feature type="coiled-coil region" evidence="1">
    <location>
        <begin position="673"/>
        <end position="748"/>
    </location>
</feature>
<proteinExistence type="predicted"/>
<dbReference type="RefSeq" id="WP_036943406.1">
    <property type="nucleotide sequence ID" value="NZ_JQKC01000021.1"/>
</dbReference>
<organism evidence="4 5">
    <name type="scientific">Pseudobacteroides cellulosolvens ATCC 35603 = DSM 2933</name>
    <dbReference type="NCBI Taxonomy" id="398512"/>
    <lineage>
        <taxon>Bacteria</taxon>
        <taxon>Bacillati</taxon>
        <taxon>Bacillota</taxon>
        <taxon>Clostridia</taxon>
        <taxon>Eubacteriales</taxon>
        <taxon>Oscillospiraceae</taxon>
        <taxon>Pseudobacteroides</taxon>
    </lineage>
</organism>
<dbReference type="InterPro" id="IPR038729">
    <property type="entry name" value="Rad50/SbcC_AAA"/>
</dbReference>
<dbReference type="SUPFAM" id="SSF52540">
    <property type="entry name" value="P-loop containing nucleoside triphosphate hydrolases"/>
    <property type="match status" value="2"/>
</dbReference>
<feature type="coiled-coil region" evidence="1">
    <location>
        <begin position="326"/>
        <end position="387"/>
    </location>
</feature>
<feature type="coiled-coil region" evidence="1">
    <location>
        <begin position="476"/>
        <end position="546"/>
    </location>
</feature>
<keyword evidence="2" id="KW-0812">Transmembrane</keyword>
<protein>
    <recommendedName>
        <fullName evidence="3">Rad50/SbcC-type AAA domain-containing protein</fullName>
    </recommendedName>
</protein>
<evidence type="ECO:0000313" key="4">
    <source>
        <dbReference type="EMBL" id="KNY29810.1"/>
    </source>
</evidence>
<name>A0A0L6JW26_9FIRM</name>
<keyword evidence="1" id="KW-0175">Coiled coil</keyword>
<feature type="domain" description="Rad50/SbcC-type AAA" evidence="3">
    <location>
        <begin position="5"/>
        <end position="231"/>
    </location>
</feature>
<evidence type="ECO:0000313" key="5">
    <source>
        <dbReference type="Proteomes" id="UP000036923"/>
    </source>
</evidence>
<comment type="caution">
    <text evidence="4">The sequence shown here is derived from an EMBL/GenBank/DDBJ whole genome shotgun (WGS) entry which is preliminary data.</text>
</comment>
<evidence type="ECO:0000256" key="1">
    <source>
        <dbReference type="SAM" id="Coils"/>
    </source>
</evidence>
<dbReference type="Pfam" id="PF13476">
    <property type="entry name" value="AAA_23"/>
    <property type="match status" value="1"/>
</dbReference>